<accession>A0ABW2LDJ6</accession>
<gene>
    <name evidence="1" type="ORF">ACFQY0_19685</name>
</gene>
<comment type="caution">
    <text evidence="1">The sequence shown here is derived from an EMBL/GenBank/DDBJ whole genome shotgun (WGS) entry which is preliminary data.</text>
</comment>
<dbReference type="Gene3D" id="2.40.160.10">
    <property type="entry name" value="Porin"/>
    <property type="match status" value="1"/>
</dbReference>
<dbReference type="EMBL" id="JBHTBS010000016">
    <property type="protein sequence ID" value="MFC7339424.1"/>
    <property type="molecule type" value="Genomic_DNA"/>
</dbReference>
<evidence type="ECO:0000313" key="2">
    <source>
        <dbReference type="Proteomes" id="UP001596472"/>
    </source>
</evidence>
<evidence type="ECO:0008006" key="3">
    <source>
        <dbReference type="Google" id="ProtNLM"/>
    </source>
</evidence>
<organism evidence="1 2">
    <name type="scientific">Haloferula chungangensis</name>
    <dbReference type="NCBI Taxonomy" id="1048331"/>
    <lineage>
        <taxon>Bacteria</taxon>
        <taxon>Pseudomonadati</taxon>
        <taxon>Verrucomicrobiota</taxon>
        <taxon>Verrucomicrobiia</taxon>
        <taxon>Verrucomicrobiales</taxon>
        <taxon>Verrucomicrobiaceae</taxon>
        <taxon>Haloferula</taxon>
    </lineage>
</organism>
<name>A0ABW2LDJ6_9BACT</name>
<protein>
    <recommendedName>
        <fullName evidence="3">Porin</fullName>
    </recommendedName>
</protein>
<dbReference type="Proteomes" id="UP001596472">
    <property type="component" value="Unassembled WGS sequence"/>
</dbReference>
<proteinExistence type="predicted"/>
<sequence>MDPTAGFKSKAIRGFLAGVRVLLFAAASQILLSSGLVASDGDWWKGIPWDSGVLVDDAEGRWVQSLQVGGYAHFQSAFVDGSSGGRDFWYGRDADWRRVRATVKGRALGAVDFLAHLNMVEDEGRIGGGVEVDYFSIFQAWTELDLLKLVDLPGVESMSVAYGKRKLIELNEEVDTSINAILTVERSALANQVAPFRAGTGITGAWIKGGRAKDQFSLGLFTTDTSAEFGNWDDGTVLVSGWRHDFSECWGMDEATVALGAAWQDVEGREERYSVWEWVVTPWMRLADDRWGLRMSAALGSNEGPDSLSGGAFYGFGIMPFCWLIEGQLQGVLRYEIMASEAPRGVGMPSRYAREAGLPANEGIPQLALGAGDFHESLYAGVVWTIIPKHMTMLFGAEWERMKSRDQRIYEGLTAWFSTRLIF</sequence>
<dbReference type="InterPro" id="IPR023614">
    <property type="entry name" value="Porin_dom_sf"/>
</dbReference>
<reference evidence="2" key="1">
    <citation type="journal article" date="2019" name="Int. J. Syst. Evol. Microbiol.">
        <title>The Global Catalogue of Microorganisms (GCM) 10K type strain sequencing project: providing services to taxonomists for standard genome sequencing and annotation.</title>
        <authorList>
            <consortium name="The Broad Institute Genomics Platform"/>
            <consortium name="The Broad Institute Genome Sequencing Center for Infectious Disease"/>
            <person name="Wu L."/>
            <person name="Ma J."/>
        </authorList>
    </citation>
    <scope>NUCLEOTIDE SEQUENCE [LARGE SCALE GENOMIC DNA]</scope>
    <source>
        <strain evidence="2">CGMCC 4.1467</strain>
    </source>
</reference>
<dbReference type="RefSeq" id="WP_379716209.1">
    <property type="nucleotide sequence ID" value="NZ_JBHTBS010000016.1"/>
</dbReference>
<keyword evidence="2" id="KW-1185">Reference proteome</keyword>
<evidence type="ECO:0000313" key="1">
    <source>
        <dbReference type="EMBL" id="MFC7339424.1"/>
    </source>
</evidence>